<comment type="caution">
    <text evidence="2">The sequence shown here is derived from an EMBL/GenBank/DDBJ whole genome shotgun (WGS) entry which is preliminary data.</text>
</comment>
<keyword evidence="1" id="KW-1133">Transmembrane helix</keyword>
<evidence type="ECO:0000313" key="3">
    <source>
        <dbReference type="Proteomes" id="UP000244913"/>
    </source>
</evidence>
<feature type="transmembrane region" description="Helical" evidence="1">
    <location>
        <begin position="41"/>
        <end position="59"/>
    </location>
</feature>
<keyword evidence="3" id="KW-1185">Reference proteome</keyword>
<reference evidence="2 3" key="1">
    <citation type="submission" date="2018-04" db="EMBL/GenBank/DDBJ databases">
        <title>The genome sequence of Caulobacter sp. 736.</title>
        <authorList>
            <person name="Gao J."/>
            <person name="Sun J."/>
        </authorList>
    </citation>
    <scope>NUCLEOTIDE SEQUENCE [LARGE SCALE GENOMIC DNA]</scope>
    <source>
        <strain evidence="2 3">736</strain>
    </source>
</reference>
<dbReference type="Proteomes" id="UP000244913">
    <property type="component" value="Unassembled WGS sequence"/>
</dbReference>
<keyword evidence="1" id="KW-0812">Transmembrane</keyword>
<accession>A0A2T9J9A7</accession>
<protein>
    <recommendedName>
        <fullName evidence="4">DUF805 domain-containing protein</fullName>
    </recommendedName>
</protein>
<feature type="transmembrane region" description="Helical" evidence="1">
    <location>
        <begin position="66"/>
        <end position="85"/>
    </location>
</feature>
<sequence>MNAIKGYLAGRGKQREYRLGLVVLLALLVVARLLPHPAFGLSVNLSGLVFWMVLAARRLRDIGQPAWLPLAPVAVMALAVAAGLLPLPADAWITLTVSVLPMASGWIWAAFVIAIGLWKPRPRPAADGENKAKVFA</sequence>
<evidence type="ECO:0008006" key="4">
    <source>
        <dbReference type="Google" id="ProtNLM"/>
    </source>
</evidence>
<dbReference type="AlphaFoldDB" id="A0A2T9J9A7"/>
<organism evidence="2 3">
    <name type="scientific">Caulobacter radicis</name>
    <dbReference type="NCBI Taxonomy" id="2172650"/>
    <lineage>
        <taxon>Bacteria</taxon>
        <taxon>Pseudomonadati</taxon>
        <taxon>Pseudomonadota</taxon>
        <taxon>Alphaproteobacteria</taxon>
        <taxon>Caulobacterales</taxon>
        <taxon>Caulobacteraceae</taxon>
        <taxon>Caulobacter</taxon>
    </lineage>
</organism>
<gene>
    <name evidence="2" type="ORF">DDF65_15345</name>
</gene>
<proteinExistence type="predicted"/>
<name>A0A2T9J9A7_9CAUL</name>
<feature type="transmembrane region" description="Helical" evidence="1">
    <location>
        <begin position="91"/>
        <end position="118"/>
    </location>
</feature>
<feature type="transmembrane region" description="Helical" evidence="1">
    <location>
        <begin position="17"/>
        <end position="35"/>
    </location>
</feature>
<dbReference type="EMBL" id="QDKP01000047">
    <property type="protein sequence ID" value="PVM78423.1"/>
    <property type="molecule type" value="Genomic_DNA"/>
</dbReference>
<evidence type="ECO:0000256" key="1">
    <source>
        <dbReference type="SAM" id="Phobius"/>
    </source>
</evidence>
<keyword evidence="1" id="KW-0472">Membrane</keyword>
<evidence type="ECO:0000313" key="2">
    <source>
        <dbReference type="EMBL" id="PVM78423.1"/>
    </source>
</evidence>
<dbReference type="RefSeq" id="WP_116568534.1">
    <property type="nucleotide sequence ID" value="NZ_QDKP01000047.1"/>
</dbReference>